<dbReference type="Proteomes" id="UP001162992">
    <property type="component" value="Chromosome 20"/>
</dbReference>
<keyword evidence="2" id="KW-1185">Reference proteome</keyword>
<name>A0ACC2ARG1_DIPCM</name>
<evidence type="ECO:0000313" key="2">
    <source>
        <dbReference type="Proteomes" id="UP001162992"/>
    </source>
</evidence>
<sequence length="391" mass="43788">MATSRLQTLVKILFSADNSNCSRRATAKVNLALASIDGVIAATAFFQFLRLWLHRRKVKWTRQMVFHFLIGAANAGYSLYFILNLIGTKHQWQCWPHACGFVAMALPQIIFLSTFLLLLSFWVDLCHEHTDKEDEEEDDEEVEQVEYQELPGDPSTKHGKRPTLKTSRRCHCWRRWRVRGRQKFLVVVVISIFVLTGGFALLIWIGKGKNTIDSATVVQIYSDLFAIVMLLSGGGLAAYGLLLYTKMSRVRSRTKKSSTDIKKVAGLAVASVLCFSLRGLLVLLTEVHVFKTWCAWNHGCVSVAVVSFLYNFIGETIPSVVVLWVMGELPPPKDNIEHSSMPNSRNGFKQTIVADAALMNHWIIPINSESYAIVTGKKHSPPVASEASSST</sequence>
<gene>
    <name evidence="1" type="ORF">O6H91_20G067900</name>
</gene>
<evidence type="ECO:0000313" key="1">
    <source>
        <dbReference type="EMBL" id="KAJ7520128.1"/>
    </source>
</evidence>
<proteinExistence type="predicted"/>
<accession>A0ACC2ARG1</accession>
<dbReference type="EMBL" id="CM055111">
    <property type="protein sequence ID" value="KAJ7520128.1"/>
    <property type="molecule type" value="Genomic_DNA"/>
</dbReference>
<organism evidence="1 2">
    <name type="scientific">Diphasiastrum complanatum</name>
    <name type="common">Issler's clubmoss</name>
    <name type="synonym">Lycopodium complanatum</name>
    <dbReference type="NCBI Taxonomy" id="34168"/>
    <lineage>
        <taxon>Eukaryota</taxon>
        <taxon>Viridiplantae</taxon>
        <taxon>Streptophyta</taxon>
        <taxon>Embryophyta</taxon>
        <taxon>Tracheophyta</taxon>
        <taxon>Lycopodiopsida</taxon>
        <taxon>Lycopodiales</taxon>
        <taxon>Lycopodiaceae</taxon>
        <taxon>Lycopodioideae</taxon>
        <taxon>Diphasiastrum</taxon>
    </lineage>
</organism>
<protein>
    <submittedName>
        <fullName evidence="1">Uncharacterized protein</fullName>
    </submittedName>
</protein>
<comment type="caution">
    <text evidence="1">The sequence shown here is derived from an EMBL/GenBank/DDBJ whole genome shotgun (WGS) entry which is preliminary data.</text>
</comment>
<reference evidence="2" key="1">
    <citation type="journal article" date="2024" name="Proc. Natl. Acad. Sci. U.S.A.">
        <title>Extraordinary preservation of gene collinearity over three hundred million years revealed in homosporous lycophytes.</title>
        <authorList>
            <person name="Li C."/>
            <person name="Wickell D."/>
            <person name="Kuo L.Y."/>
            <person name="Chen X."/>
            <person name="Nie B."/>
            <person name="Liao X."/>
            <person name="Peng D."/>
            <person name="Ji J."/>
            <person name="Jenkins J."/>
            <person name="Williams M."/>
            <person name="Shu S."/>
            <person name="Plott C."/>
            <person name="Barry K."/>
            <person name="Rajasekar S."/>
            <person name="Grimwood J."/>
            <person name="Han X."/>
            <person name="Sun S."/>
            <person name="Hou Z."/>
            <person name="He W."/>
            <person name="Dai G."/>
            <person name="Sun C."/>
            <person name="Schmutz J."/>
            <person name="Leebens-Mack J.H."/>
            <person name="Li F.W."/>
            <person name="Wang L."/>
        </authorList>
    </citation>
    <scope>NUCLEOTIDE SEQUENCE [LARGE SCALE GENOMIC DNA]</scope>
    <source>
        <strain evidence="2">cv. PW_Plant_1</strain>
    </source>
</reference>